<proteinExistence type="predicted"/>
<sequence>MRRLGLRSWRGIGQAVTWTFTTAAGWRFLGARGLAVAVAFWVLDRYGNGAFLITIPVAVILLTSSHHRPLMTWAGTLSARLAHRHTKPRSTDGPSVVGVISLAG</sequence>
<name>E6SBE0_INTC7</name>
<evidence type="ECO:0000313" key="1">
    <source>
        <dbReference type="EMBL" id="ADU49468.1"/>
    </source>
</evidence>
<reference evidence="1 2" key="1">
    <citation type="journal article" date="2010" name="Stand. Genomic Sci.">
        <title>Complete genome sequence of Intrasporangium calvum type strain (7 KIP).</title>
        <authorList>
            <person name="Del Rio T.G."/>
            <person name="Chertkov O."/>
            <person name="Yasawong M."/>
            <person name="Lucas S."/>
            <person name="Deshpande S."/>
            <person name="Cheng J.F."/>
            <person name="Detter C."/>
            <person name="Tapia R."/>
            <person name="Han C."/>
            <person name="Goodwin L."/>
            <person name="Pitluck S."/>
            <person name="Liolios K."/>
            <person name="Ivanova N."/>
            <person name="Mavromatis K."/>
            <person name="Pati A."/>
            <person name="Chen A."/>
            <person name="Palaniappan K."/>
            <person name="Land M."/>
            <person name="Hauser L."/>
            <person name="Chang Y.J."/>
            <person name="Jeffries C.D."/>
            <person name="Rohde M."/>
            <person name="Pukall R."/>
            <person name="Sikorski J."/>
            <person name="Goker M."/>
            <person name="Woyke T."/>
            <person name="Bristow J."/>
            <person name="Eisen J.A."/>
            <person name="Markowitz V."/>
            <person name="Hugenholtz P."/>
            <person name="Kyrpides N.C."/>
            <person name="Klenk H.P."/>
            <person name="Lapidus A."/>
        </authorList>
    </citation>
    <scope>NUCLEOTIDE SEQUENCE [LARGE SCALE GENOMIC DNA]</scope>
    <source>
        <strain evidence="2">ATCC 23552 / DSM 43043 / JCM 3097 / NBRC 12989 / 7 KIP</strain>
    </source>
</reference>
<gene>
    <name evidence="1" type="ordered locus">Intca_2973</name>
</gene>
<dbReference type="EMBL" id="CP002343">
    <property type="protein sequence ID" value="ADU49468.1"/>
    <property type="molecule type" value="Genomic_DNA"/>
</dbReference>
<protein>
    <submittedName>
        <fullName evidence="1">Uncharacterized protein</fullName>
    </submittedName>
</protein>
<organism evidence="1 2">
    <name type="scientific">Intrasporangium calvum (strain ATCC 23552 / DSM 43043 / JCM 3097 / NBRC 12989 / NCIMB 10167 / NRRL B-3866 / 7 KIP)</name>
    <dbReference type="NCBI Taxonomy" id="710696"/>
    <lineage>
        <taxon>Bacteria</taxon>
        <taxon>Bacillati</taxon>
        <taxon>Actinomycetota</taxon>
        <taxon>Actinomycetes</taxon>
        <taxon>Micrococcales</taxon>
        <taxon>Intrasporangiaceae</taxon>
        <taxon>Intrasporangium</taxon>
    </lineage>
</organism>
<keyword evidence="2" id="KW-1185">Reference proteome</keyword>
<dbReference type="HOGENOM" id="CLU_2246326_0_0_11"/>
<evidence type="ECO:0000313" key="2">
    <source>
        <dbReference type="Proteomes" id="UP000008914"/>
    </source>
</evidence>
<dbReference type="AlphaFoldDB" id="E6SBE0"/>
<dbReference type="Proteomes" id="UP000008914">
    <property type="component" value="Chromosome"/>
</dbReference>
<dbReference type="KEGG" id="ica:Intca_2973"/>
<accession>E6SBE0</accession>